<gene>
    <name evidence="1" type="ORF">SDC9_130816</name>
</gene>
<evidence type="ECO:0000313" key="1">
    <source>
        <dbReference type="EMBL" id="MPM83747.1"/>
    </source>
</evidence>
<organism evidence="1">
    <name type="scientific">bioreactor metagenome</name>
    <dbReference type="NCBI Taxonomy" id="1076179"/>
    <lineage>
        <taxon>unclassified sequences</taxon>
        <taxon>metagenomes</taxon>
        <taxon>ecological metagenomes</taxon>
    </lineage>
</organism>
<dbReference type="AlphaFoldDB" id="A0A645D3K6"/>
<name>A0A645D3K6_9ZZZZ</name>
<comment type="caution">
    <text evidence="1">The sequence shown here is derived from an EMBL/GenBank/DDBJ whole genome shotgun (WGS) entry which is preliminary data.</text>
</comment>
<accession>A0A645D3K6</accession>
<dbReference type="EMBL" id="VSSQ01032476">
    <property type="protein sequence ID" value="MPM83747.1"/>
    <property type="molecule type" value="Genomic_DNA"/>
</dbReference>
<protein>
    <submittedName>
        <fullName evidence="1">Uncharacterized protein</fullName>
    </submittedName>
</protein>
<reference evidence="1" key="1">
    <citation type="submission" date="2019-08" db="EMBL/GenBank/DDBJ databases">
        <authorList>
            <person name="Kucharzyk K."/>
            <person name="Murdoch R.W."/>
            <person name="Higgins S."/>
            <person name="Loffler F."/>
        </authorList>
    </citation>
    <scope>NUCLEOTIDE SEQUENCE</scope>
</reference>
<sequence>MDRIIKGYVLALWFARAAGGSAEDARGFHTREKCAVICRVFLHKSRVFLFVCHRYLASLLA</sequence>
<proteinExistence type="predicted"/>